<keyword evidence="4" id="KW-0256">Endoplasmic reticulum</keyword>
<dbReference type="GO" id="GO:0000981">
    <property type="term" value="F:DNA-binding transcription factor activity, RNA polymerase II-specific"/>
    <property type="evidence" value="ECO:0007669"/>
    <property type="project" value="TreeGrafter"/>
</dbReference>
<dbReference type="STRING" id="56216.A0A1A6G4L3"/>
<keyword evidence="14" id="KW-0539">Nucleus</keyword>
<keyword evidence="8" id="KW-0238">DNA-binding</keyword>
<keyword evidence="13" id="KW-0834">Unfolded protein response</keyword>
<dbReference type="GO" id="GO:0005634">
    <property type="term" value="C:nucleus"/>
    <property type="evidence" value="ECO:0007669"/>
    <property type="project" value="TreeGrafter"/>
</dbReference>
<evidence type="ECO:0000313" key="19">
    <source>
        <dbReference type="Proteomes" id="UP000092124"/>
    </source>
</evidence>
<protein>
    <recommendedName>
        <fullName evidence="17">BZIP domain-containing protein</fullName>
    </recommendedName>
</protein>
<proteinExistence type="inferred from homology"/>
<dbReference type="PROSITE" id="PS00036">
    <property type="entry name" value="BZIP_BASIC"/>
    <property type="match status" value="1"/>
</dbReference>
<sequence length="401" mass="43119">MRGHPAGGGRVSTHKWRLLFQSVAAAGATHPRTLGLLGTQHPMASPACAMGPLDSLELLDLLFDRQDGILRNVELAESWSHAGEEQKVLPNSDSDDFLNSILGPGDSDPSSPIWSPADSDSGISEDLPSDSQDTPPRSSPGVANTAARCHPSQQGKGPGPSYLPSTPCPAPPRTQVLESSVAIDLDMWSTDTLYPEEQADSPSRFNLTVKELLLSGSGGDLERVLKKIRRKIRNKQSAQESRKKKKEYIDGLENRMSACTAQNQELQRKVLHLEKQNLTLHNHAASRVAPDVAPGSEVPGPWPDAGAPLKGSPSGGLGADWGSFVEIPMLSDSTGELDNSTLVLGNATEDLGQATLLDWVALESLLSPGRVGLEMPGVEMWLSWVPRWLRVRLVRGALEVL</sequence>
<keyword evidence="6" id="KW-1133">Transmembrane helix</keyword>
<dbReference type="PANTHER" id="PTHR45996:SF1">
    <property type="entry name" value="CYCLIC AMP-RESPONSIVE ELEMENT-BINDING PROTEIN 3-LIKE PROTEIN 3"/>
    <property type="match status" value="1"/>
</dbReference>
<evidence type="ECO:0000256" key="4">
    <source>
        <dbReference type="ARBA" id="ARBA00022824"/>
    </source>
</evidence>
<evidence type="ECO:0000256" key="9">
    <source>
        <dbReference type="ARBA" id="ARBA00023136"/>
    </source>
</evidence>
<feature type="domain" description="BZIP" evidence="17">
    <location>
        <begin position="224"/>
        <end position="276"/>
    </location>
</feature>
<evidence type="ECO:0000256" key="12">
    <source>
        <dbReference type="ARBA" id="ARBA00023180"/>
    </source>
</evidence>
<dbReference type="GO" id="GO:0006986">
    <property type="term" value="P:response to unfolded protein"/>
    <property type="evidence" value="ECO:0007669"/>
    <property type="project" value="UniProtKB-KW"/>
</dbReference>
<evidence type="ECO:0000256" key="2">
    <source>
        <dbReference type="ARBA" id="ARBA00009050"/>
    </source>
</evidence>
<dbReference type="OrthoDB" id="674948at2759"/>
<evidence type="ECO:0000313" key="18">
    <source>
        <dbReference type="EMBL" id="OBS60307.1"/>
    </source>
</evidence>
<comment type="similarity">
    <text evidence="2">Belongs to the bZIP family. ATF subfamily.</text>
</comment>
<keyword evidence="5" id="KW-0735">Signal-anchor</keyword>
<dbReference type="InterPro" id="IPR046347">
    <property type="entry name" value="bZIP_sf"/>
</dbReference>
<dbReference type="PROSITE" id="PS50217">
    <property type="entry name" value="BZIP"/>
    <property type="match status" value="1"/>
</dbReference>
<evidence type="ECO:0000256" key="16">
    <source>
        <dbReference type="SAM" id="MobiDB-lite"/>
    </source>
</evidence>
<evidence type="ECO:0000256" key="1">
    <source>
        <dbReference type="ARBA" id="ARBA00004648"/>
    </source>
</evidence>
<evidence type="ECO:0000259" key="17">
    <source>
        <dbReference type="PROSITE" id="PS50217"/>
    </source>
</evidence>
<evidence type="ECO:0000256" key="5">
    <source>
        <dbReference type="ARBA" id="ARBA00022968"/>
    </source>
</evidence>
<dbReference type="CDD" id="cd14689">
    <property type="entry name" value="bZIP_CREB3"/>
    <property type="match status" value="1"/>
</dbReference>
<dbReference type="PANTHER" id="PTHR45996">
    <property type="entry name" value="AGAP001464-PB"/>
    <property type="match status" value="1"/>
</dbReference>
<name>A0A1A6G4L3_NEOLE</name>
<dbReference type="GO" id="GO:0000978">
    <property type="term" value="F:RNA polymerase II cis-regulatory region sequence-specific DNA binding"/>
    <property type="evidence" value="ECO:0007669"/>
    <property type="project" value="TreeGrafter"/>
</dbReference>
<keyword evidence="19" id="KW-1185">Reference proteome</keyword>
<accession>A0A1A6G4L3</accession>
<dbReference type="SMART" id="SM00338">
    <property type="entry name" value="BRLZ"/>
    <property type="match status" value="1"/>
</dbReference>
<evidence type="ECO:0000256" key="3">
    <source>
        <dbReference type="ARBA" id="ARBA00022692"/>
    </source>
</evidence>
<keyword evidence="12" id="KW-0325">Glycoprotein</keyword>
<dbReference type="FunFam" id="1.20.5.170:FF:000042">
    <property type="entry name" value="Cyclic AMP-responsive element-binding protein 3-like protein 3"/>
    <property type="match status" value="1"/>
</dbReference>
<evidence type="ECO:0000256" key="8">
    <source>
        <dbReference type="ARBA" id="ARBA00023125"/>
    </source>
</evidence>
<keyword evidence="15" id="KW-0175">Coiled coil</keyword>
<evidence type="ECO:0000256" key="11">
    <source>
        <dbReference type="ARBA" id="ARBA00023163"/>
    </source>
</evidence>
<keyword evidence="7" id="KW-0805">Transcription regulation</keyword>
<reference evidence="18 19" key="1">
    <citation type="submission" date="2016-06" db="EMBL/GenBank/DDBJ databases">
        <title>The Draft Genome Sequence and Annotation of the Desert Woodrat Neotoma lepida.</title>
        <authorList>
            <person name="Campbell M."/>
            <person name="Oakeson K.F."/>
            <person name="Yandell M."/>
            <person name="Halpert J.R."/>
            <person name="Dearing D."/>
        </authorList>
    </citation>
    <scope>NUCLEOTIDE SEQUENCE [LARGE SCALE GENOMIC DNA]</scope>
    <source>
        <strain evidence="18">417</strain>
        <tissue evidence="18">Liver</tissue>
    </source>
</reference>
<dbReference type="AlphaFoldDB" id="A0A1A6G4L3"/>
<dbReference type="Pfam" id="PF00170">
    <property type="entry name" value="bZIP_1"/>
    <property type="match status" value="1"/>
</dbReference>
<evidence type="ECO:0000256" key="15">
    <source>
        <dbReference type="SAM" id="Coils"/>
    </source>
</evidence>
<evidence type="ECO:0000256" key="14">
    <source>
        <dbReference type="ARBA" id="ARBA00023242"/>
    </source>
</evidence>
<comment type="subcellular location">
    <subcellularLocation>
        <location evidence="1">Endoplasmic reticulum membrane</location>
        <topology evidence="1">Single-pass type II membrane protein</topology>
    </subcellularLocation>
</comment>
<organism evidence="18 19">
    <name type="scientific">Neotoma lepida</name>
    <name type="common">Desert woodrat</name>
    <dbReference type="NCBI Taxonomy" id="56216"/>
    <lineage>
        <taxon>Eukaryota</taxon>
        <taxon>Metazoa</taxon>
        <taxon>Chordata</taxon>
        <taxon>Craniata</taxon>
        <taxon>Vertebrata</taxon>
        <taxon>Euteleostomi</taxon>
        <taxon>Mammalia</taxon>
        <taxon>Eutheria</taxon>
        <taxon>Euarchontoglires</taxon>
        <taxon>Glires</taxon>
        <taxon>Rodentia</taxon>
        <taxon>Myomorpha</taxon>
        <taxon>Muroidea</taxon>
        <taxon>Cricetidae</taxon>
        <taxon>Neotominae</taxon>
        <taxon>Neotoma</taxon>
    </lineage>
</organism>
<dbReference type="InterPro" id="IPR051381">
    <property type="entry name" value="CREB_ATF_subfamily"/>
</dbReference>
<gene>
    <name evidence="18" type="ORF">A6R68_08554</name>
</gene>
<comment type="caution">
    <text evidence="18">The sequence shown here is derived from an EMBL/GenBank/DDBJ whole genome shotgun (WGS) entry which is preliminary data.</text>
</comment>
<feature type="region of interest" description="Disordered" evidence="16">
    <location>
        <begin position="81"/>
        <end position="174"/>
    </location>
</feature>
<evidence type="ECO:0000256" key="10">
    <source>
        <dbReference type="ARBA" id="ARBA00023159"/>
    </source>
</evidence>
<dbReference type="GO" id="GO:0005789">
    <property type="term" value="C:endoplasmic reticulum membrane"/>
    <property type="evidence" value="ECO:0007669"/>
    <property type="project" value="UniProtKB-SubCell"/>
</dbReference>
<dbReference type="EMBL" id="LZPO01107903">
    <property type="protein sequence ID" value="OBS60307.1"/>
    <property type="molecule type" value="Genomic_DNA"/>
</dbReference>
<feature type="coiled-coil region" evidence="15">
    <location>
        <begin position="221"/>
        <end position="276"/>
    </location>
</feature>
<dbReference type="SUPFAM" id="SSF57959">
    <property type="entry name" value="Leucine zipper domain"/>
    <property type="match status" value="1"/>
</dbReference>
<keyword evidence="9" id="KW-0472">Membrane</keyword>
<keyword evidence="10" id="KW-0010">Activator</keyword>
<keyword evidence="3" id="KW-0812">Transmembrane</keyword>
<dbReference type="Gene3D" id="1.20.5.170">
    <property type="match status" value="1"/>
</dbReference>
<evidence type="ECO:0000256" key="7">
    <source>
        <dbReference type="ARBA" id="ARBA00023015"/>
    </source>
</evidence>
<evidence type="ECO:0000256" key="6">
    <source>
        <dbReference type="ARBA" id="ARBA00022989"/>
    </source>
</evidence>
<keyword evidence="11" id="KW-0804">Transcription</keyword>
<evidence type="ECO:0000256" key="13">
    <source>
        <dbReference type="ARBA" id="ARBA00023230"/>
    </source>
</evidence>
<dbReference type="Proteomes" id="UP000092124">
    <property type="component" value="Unassembled WGS sequence"/>
</dbReference>
<dbReference type="InterPro" id="IPR004827">
    <property type="entry name" value="bZIP"/>
</dbReference>